<dbReference type="RefSeq" id="WP_345555295.1">
    <property type="nucleotide sequence ID" value="NZ_BAABIK010000002.1"/>
</dbReference>
<name>A0ABP9G5W2_9ACTN</name>
<reference evidence="2" key="1">
    <citation type="journal article" date="2019" name="Int. J. Syst. Evol. Microbiol.">
        <title>The Global Catalogue of Microorganisms (GCM) 10K type strain sequencing project: providing services to taxonomists for standard genome sequencing and annotation.</title>
        <authorList>
            <consortium name="The Broad Institute Genomics Platform"/>
            <consortium name="The Broad Institute Genome Sequencing Center for Infectious Disease"/>
            <person name="Wu L."/>
            <person name="Ma J."/>
        </authorList>
    </citation>
    <scope>NUCLEOTIDE SEQUENCE [LARGE SCALE GENOMIC DNA]</scope>
    <source>
        <strain evidence="2">JCM 18123</strain>
    </source>
</reference>
<gene>
    <name evidence="1" type="ORF">GCM10023224_05170</name>
</gene>
<dbReference type="EMBL" id="BAABIK010000002">
    <property type="protein sequence ID" value="GAA4928822.1"/>
    <property type="molecule type" value="Genomic_DNA"/>
</dbReference>
<evidence type="ECO:0000313" key="2">
    <source>
        <dbReference type="Proteomes" id="UP001499993"/>
    </source>
</evidence>
<accession>A0ABP9G5W2</accession>
<sequence>MAELEQGAPPTKGESMASAARLLRWAEGETDLARMERFTDLAQCWINLASLDDEQGA</sequence>
<dbReference type="Proteomes" id="UP001499993">
    <property type="component" value="Unassembled WGS sequence"/>
</dbReference>
<keyword evidence="2" id="KW-1185">Reference proteome</keyword>
<organism evidence="1 2">
    <name type="scientific">Streptomonospora halophila</name>
    <dbReference type="NCBI Taxonomy" id="427369"/>
    <lineage>
        <taxon>Bacteria</taxon>
        <taxon>Bacillati</taxon>
        <taxon>Actinomycetota</taxon>
        <taxon>Actinomycetes</taxon>
        <taxon>Streptosporangiales</taxon>
        <taxon>Nocardiopsidaceae</taxon>
        <taxon>Streptomonospora</taxon>
    </lineage>
</organism>
<proteinExistence type="predicted"/>
<protein>
    <submittedName>
        <fullName evidence="1">Uncharacterized protein</fullName>
    </submittedName>
</protein>
<comment type="caution">
    <text evidence="1">The sequence shown here is derived from an EMBL/GenBank/DDBJ whole genome shotgun (WGS) entry which is preliminary data.</text>
</comment>
<evidence type="ECO:0000313" key="1">
    <source>
        <dbReference type="EMBL" id="GAA4928822.1"/>
    </source>
</evidence>